<feature type="compositionally biased region" description="Polar residues" evidence="1">
    <location>
        <begin position="36"/>
        <end position="54"/>
    </location>
</feature>
<keyword evidence="2" id="KW-0812">Transmembrane</keyword>
<keyword evidence="4" id="KW-1185">Reference proteome</keyword>
<comment type="caution">
    <text evidence="3">The sequence shown here is derived from an EMBL/GenBank/DDBJ whole genome shotgun (WGS) entry which is preliminary data.</text>
</comment>
<dbReference type="PATRIC" id="fig|1267003.4.peg.2270"/>
<dbReference type="AlphaFoldDB" id="A0A0R1GGH7"/>
<name>A0A0R1GGH7_9LACO</name>
<dbReference type="eggNOG" id="COG2931">
    <property type="taxonomic scope" value="Bacteria"/>
</dbReference>
<feature type="transmembrane region" description="Helical" evidence="2">
    <location>
        <begin position="55"/>
        <end position="76"/>
    </location>
</feature>
<reference evidence="3 4" key="1">
    <citation type="journal article" date="2015" name="Genome Announc.">
        <title>Expanding the biotechnology potential of lactobacilli through comparative genomics of 213 strains and associated genera.</title>
        <authorList>
            <person name="Sun Z."/>
            <person name="Harris H.M."/>
            <person name="McCann A."/>
            <person name="Guo C."/>
            <person name="Argimon S."/>
            <person name="Zhang W."/>
            <person name="Yang X."/>
            <person name="Jeffery I.B."/>
            <person name="Cooney J.C."/>
            <person name="Kagawa T.F."/>
            <person name="Liu W."/>
            <person name="Song Y."/>
            <person name="Salvetti E."/>
            <person name="Wrobel A."/>
            <person name="Rasinkangas P."/>
            <person name="Parkhill J."/>
            <person name="Rea M.C."/>
            <person name="O'Sullivan O."/>
            <person name="Ritari J."/>
            <person name="Douillard F.P."/>
            <person name="Paul Ross R."/>
            <person name="Yang R."/>
            <person name="Briner A.E."/>
            <person name="Felis G.E."/>
            <person name="de Vos W.M."/>
            <person name="Barrangou R."/>
            <person name="Klaenhammer T.R."/>
            <person name="Caufield P.W."/>
            <person name="Cui Y."/>
            <person name="Zhang H."/>
            <person name="O'Toole P.W."/>
        </authorList>
    </citation>
    <scope>NUCLEOTIDE SEQUENCE [LARGE SCALE GENOMIC DNA]</scope>
    <source>
        <strain evidence="3 4">ATCC 53295</strain>
    </source>
</reference>
<dbReference type="Proteomes" id="UP000051176">
    <property type="component" value="Unassembled WGS sequence"/>
</dbReference>
<accession>A0A0R1GGH7</accession>
<evidence type="ECO:0000256" key="2">
    <source>
        <dbReference type="SAM" id="Phobius"/>
    </source>
</evidence>
<evidence type="ECO:0000256" key="1">
    <source>
        <dbReference type="SAM" id="MobiDB-lite"/>
    </source>
</evidence>
<organism evidence="3 4">
    <name type="scientific">Levilactobacillus parabrevis ATCC 53295</name>
    <dbReference type="NCBI Taxonomy" id="1267003"/>
    <lineage>
        <taxon>Bacteria</taxon>
        <taxon>Bacillati</taxon>
        <taxon>Bacillota</taxon>
        <taxon>Bacilli</taxon>
        <taxon>Lactobacillales</taxon>
        <taxon>Lactobacillaceae</taxon>
        <taxon>Levilactobacillus</taxon>
    </lineage>
</organism>
<feature type="compositionally biased region" description="Low complexity" evidence="1">
    <location>
        <begin position="24"/>
        <end position="35"/>
    </location>
</feature>
<evidence type="ECO:0000313" key="3">
    <source>
        <dbReference type="EMBL" id="KRK33215.1"/>
    </source>
</evidence>
<gene>
    <name evidence="3" type="ORF">FD07_GL002155</name>
</gene>
<feature type="region of interest" description="Disordered" evidence="1">
    <location>
        <begin position="1"/>
        <end position="54"/>
    </location>
</feature>
<keyword evidence="2" id="KW-1133">Transmembrane helix</keyword>
<evidence type="ECO:0000313" key="4">
    <source>
        <dbReference type="Proteomes" id="UP000051176"/>
    </source>
</evidence>
<feature type="compositionally biased region" description="Basic and acidic residues" evidence="1">
    <location>
        <begin position="7"/>
        <end position="23"/>
    </location>
</feature>
<dbReference type="EMBL" id="AZCZ01000074">
    <property type="protein sequence ID" value="KRK33215.1"/>
    <property type="molecule type" value="Genomic_DNA"/>
</dbReference>
<protein>
    <submittedName>
        <fullName evidence="3">Uncharacterized protein</fullName>
    </submittedName>
</protein>
<keyword evidence="2" id="KW-0472">Membrane</keyword>
<dbReference type="eggNOG" id="COG2911">
    <property type="taxonomic scope" value="Bacteria"/>
</dbReference>
<dbReference type="eggNOG" id="COG5492">
    <property type="taxonomic scope" value="Bacteria"/>
</dbReference>
<proteinExistence type="predicted"/>
<sequence>MASPNADNDKASASDSSDKKTADKSTTSKSGAAANPSTGNDADSGQNSQNDGNNLTLWGSILAAIAAVTGGSWWYFGGKRGKHGDN</sequence>